<keyword evidence="2" id="KW-1185">Reference proteome</keyword>
<accession>A0AAV7SZT3</accession>
<proteinExistence type="predicted"/>
<reference evidence="1" key="1">
    <citation type="journal article" date="2022" name="bioRxiv">
        <title>Sequencing and chromosome-scale assembly of the giantPleurodeles waltlgenome.</title>
        <authorList>
            <person name="Brown T."/>
            <person name="Elewa A."/>
            <person name="Iarovenko S."/>
            <person name="Subramanian E."/>
            <person name="Araus A.J."/>
            <person name="Petzold A."/>
            <person name="Susuki M."/>
            <person name="Suzuki K.-i.T."/>
            <person name="Hayashi T."/>
            <person name="Toyoda A."/>
            <person name="Oliveira C."/>
            <person name="Osipova E."/>
            <person name="Leigh N.D."/>
            <person name="Simon A."/>
            <person name="Yun M.H."/>
        </authorList>
    </citation>
    <scope>NUCLEOTIDE SEQUENCE</scope>
    <source>
        <strain evidence="1">20211129_DDA</strain>
        <tissue evidence="1">Liver</tissue>
    </source>
</reference>
<evidence type="ECO:0000313" key="2">
    <source>
        <dbReference type="Proteomes" id="UP001066276"/>
    </source>
</evidence>
<dbReference type="AlphaFoldDB" id="A0AAV7SZT3"/>
<protein>
    <submittedName>
        <fullName evidence="1">Uncharacterized protein</fullName>
    </submittedName>
</protein>
<comment type="caution">
    <text evidence="1">The sequence shown here is derived from an EMBL/GenBank/DDBJ whole genome shotgun (WGS) entry which is preliminary data.</text>
</comment>
<gene>
    <name evidence="1" type="ORF">NDU88_001569</name>
</gene>
<organism evidence="1 2">
    <name type="scientific">Pleurodeles waltl</name>
    <name type="common">Iberian ribbed newt</name>
    <dbReference type="NCBI Taxonomy" id="8319"/>
    <lineage>
        <taxon>Eukaryota</taxon>
        <taxon>Metazoa</taxon>
        <taxon>Chordata</taxon>
        <taxon>Craniata</taxon>
        <taxon>Vertebrata</taxon>
        <taxon>Euteleostomi</taxon>
        <taxon>Amphibia</taxon>
        <taxon>Batrachia</taxon>
        <taxon>Caudata</taxon>
        <taxon>Salamandroidea</taxon>
        <taxon>Salamandridae</taxon>
        <taxon>Pleurodelinae</taxon>
        <taxon>Pleurodeles</taxon>
    </lineage>
</organism>
<dbReference type="Proteomes" id="UP001066276">
    <property type="component" value="Chromosome 4_1"/>
</dbReference>
<name>A0AAV7SZT3_PLEWA</name>
<dbReference type="EMBL" id="JANPWB010000007">
    <property type="protein sequence ID" value="KAJ1169678.1"/>
    <property type="molecule type" value="Genomic_DNA"/>
</dbReference>
<evidence type="ECO:0000313" key="1">
    <source>
        <dbReference type="EMBL" id="KAJ1169678.1"/>
    </source>
</evidence>
<sequence length="192" mass="19547">MLDADTVQGAAMLSSDITGTAQDAAVLGADTADTAQGAAVLGAYTAGTWQGAALLDDNTVQGAAMLTSDITGTAQGAAVLVAGTAGTPQPCYGADTAGKVQPCLVLPPQASALWAVLALGARCSIQGTVRGRGLTSTRKGIRRRSKEVTGGFQKGLMLSACRLRKTEQRLGWGQTGRQLGTSLQVALWSQQQ</sequence>